<dbReference type="PANTHER" id="PTHR24559:SF431">
    <property type="entry name" value="RNA-DIRECTED DNA POLYMERASE HOMOLOG"/>
    <property type="match status" value="1"/>
</dbReference>
<dbReference type="AlphaFoldDB" id="A0ABD1RAM5"/>
<name>A0ABD1RAM5_9LAMI</name>
<comment type="caution">
    <text evidence="2">The sequence shown here is derived from an EMBL/GenBank/DDBJ whole genome shotgun (WGS) entry which is preliminary data.</text>
</comment>
<dbReference type="Proteomes" id="UP001604336">
    <property type="component" value="Unassembled WGS sequence"/>
</dbReference>
<dbReference type="Gene3D" id="3.10.10.10">
    <property type="entry name" value="HIV Type 1 Reverse Transcriptase, subunit A, domain 1"/>
    <property type="match status" value="1"/>
</dbReference>
<feature type="compositionally biased region" description="Basic and acidic residues" evidence="1">
    <location>
        <begin position="1"/>
        <end position="16"/>
    </location>
</feature>
<keyword evidence="3" id="KW-1185">Reference proteome</keyword>
<accession>A0ABD1RAM5</accession>
<feature type="region of interest" description="Disordered" evidence="1">
    <location>
        <begin position="1"/>
        <end position="34"/>
    </location>
</feature>
<evidence type="ECO:0000313" key="3">
    <source>
        <dbReference type="Proteomes" id="UP001604336"/>
    </source>
</evidence>
<dbReference type="EMBL" id="JBFOLK010000009">
    <property type="protein sequence ID" value="KAL2485114.1"/>
    <property type="molecule type" value="Genomic_DNA"/>
</dbReference>
<gene>
    <name evidence="2" type="ORF">Adt_29870</name>
</gene>
<evidence type="ECO:0000256" key="1">
    <source>
        <dbReference type="SAM" id="MobiDB-lite"/>
    </source>
</evidence>
<evidence type="ECO:0000313" key="2">
    <source>
        <dbReference type="EMBL" id="KAL2485114.1"/>
    </source>
</evidence>
<dbReference type="PANTHER" id="PTHR24559">
    <property type="entry name" value="TRANSPOSON TY3-I GAG-POL POLYPROTEIN"/>
    <property type="match status" value="1"/>
</dbReference>
<protein>
    <submittedName>
        <fullName evidence="2">RT RNaseH 2 domain-containing protein</fullName>
    </submittedName>
</protein>
<reference evidence="3" key="1">
    <citation type="submission" date="2024-07" db="EMBL/GenBank/DDBJ databases">
        <title>Two chromosome-level genome assemblies of Korean endemic species Abeliophyllum distichum and Forsythia ovata (Oleaceae).</title>
        <authorList>
            <person name="Jang H."/>
        </authorList>
    </citation>
    <scope>NUCLEOTIDE SEQUENCE [LARGE SCALE GENOMIC DNA]</scope>
</reference>
<sequence length="239" mass="27482">MTIRDVEMDEASRATSEDVEMEEASPLEDIDPRIMGTYSQTSSVEELESFPADPDDPTKKLQVGKDLLKEPKEALKRFLRDNLDVFAWKHEDMVGIHPKINCHCLNIDPKFPSHRQKRRPLNPEKYEALKEEVDKLLQSNFIRKARYPKWVSNPVLVKKPNGKMRTCIDFSNLNQACTKDSFPLPQIDQLVDATFGHELLSFMDAYRGTTKYLCTHLMKSTRRSSQMMASTATKSCRLA</sequence>
<proteinExistence type="predicted"/>
<feature type="region of interest" description="Disordered" evidence="1">
    <location>
        <begin position="40"/>
        <end position="59"/>
    </location>
</feature>
<organism evidence="2 3">
    <name type="scientific">Abeliophyllum distichum</name>
    <dbReference type="NCBI Taxonomy" id="126358"/>
    <lineage>
        <taxon>Eukaryota</taxon>
        <taxon>Viridiplantae</taxon>
        <taxon>Streptophyta</taxon>
        <taxon>Embryophyta</taxon>
        <taxon>Tracheophyta</taxon>
        <taxon>Spermatophyta</taxon>
        <taxon>Magnoliopsida</taxon>
        <taxon>eudicotyledons</taxon>
        <taxon>Gunneridae</taxon>
        <taxon>Pentapetalae</taxon>
        <taxon>asterids</taxon>
        <taxon>lamiids</taxon>
        <taxon>Lamiales</taxon>
        <taxon>Oleaceae</taxon>
        <taxon>Forsythieae</taxon>
        <taxon>Abeliophyllum</taxon>
    </lineage>
</organism>
<dbReference type="InterPro" id="IPR043502">
    <property type="entry name" value="DNA/RNA_pol_sf"/>
</dbReference>
<feature type="compositionally biased region" description="Acidic residues" evidence="1">
    <location>
        <begin position="17"/>
        <end position="29"/>
    </location>
</feature>
<dbReference type="SUPFAM" id="SSF56672">
    <property type="entry name" value="DNA/RNA polymerases"/>
    <property type="match status" value="1"/>
</dbReference>
<dbReference type="InterPro" id="IPR053134">
    <property type="entry name" value="RNA-dir_DNA_polymerase"/>
</dbReference>